<reference evidence="2 3" key="1">
    <citation type="journal article" date="2014" name="Nat. Commun.">
        <title>Klebsormidium flaccidum genome reveals primary factors for plant terrestrial adaptation.</title>
        <authorList>
            <person name="Hori K."/>
            <person name="Maruyama F."/>
            <person name="Fujisawa T."/>
            <person name="Togashi T."/>
            <person name="Yamamoto N."/>
            <person name="Seo M."/>
            <person name="Sato S."/>
            <person name="Yamada T."/>
            <person name="Mori H."/>
            <person name="Tajima N."/>
            <person name="Moriyama T."/>
            <person name="Ikeuchi M."/>
            <person name="Watanabe M."/>
            <person name="Wada H."/>
            <person name="Kobayashi K."/>
            <person name="Saito M."/>
            <person name="Masuda T."/>
            <person name="Sasaki-Sekimoto Y."/>
            <person name="Mashiguchi K."/>
            <person name="Awai K."/>
            <person name="Shimojima M."/>
            <person name="Masuda S."/>
            <person name="Iwai M."/>
            <person name="Nobusawa T."/>
            <person name="Narise T."/>
            <person name="Kondo S."/>
            <person name="Saito H."/>
            <person name="Sato R."/>
            <person name="Murakawa M."/>
            <person name="Ihara Y."/>
            <person name="Oshima-Yamada Y."/>
            <person name="Ohtaka K."/>
            <person name="Satoh M."/>
            <person name="Sonobe K."/>
            <person name="Ishii M."/>
            <person name="Ohtani R."/>
            <person name="Kanamori-Sato M."/>
            <person name="Honoki R."/>
            <person name="Miyazaki D."/>
            <person name="Mochizuki H."/>
            <person name="Umetsu J."/>
            <person name="Higashi K."/>
            <person name="Shibata D."/>
            <person name="Kamiya Y."/>
            <person name="Sato N."/>
            <person name="Nakamura Y."/>
            <person name="Tabata S."/>
            <person name="Ida S."/>
            <person name="Kurokawa K."/>
            <person name="Ohta H."/>
        </authorList>
    </citation>
    <scope>NUCLEOTIDE SEQUENCE [LARGE SCALE GENOMIC DNA]</scope>
    <source>
        <strain evidence="2 3">NIES-2285</strain>
    </source>
</reference>
<evidence type="ECO:0000256" key="1">
    <source>
        <dbReference type="SAM" id="Phobius"/>
    </source>
</evidence>
<organism evidence="2 3">
    <name type="scientific">Klebsormidium nitens</name>
    <name type="common">Green alga</name>
    <name type="synonym">Ulothrix nitens</name>
    <dbReference type="NCBI Taxonomy" id="105231"/>
    <lineage>
        <taxon>Eukaryota</taxon>
        <taxon>Viridiplantae</taxon>
        <taxon>Streptophyta</taxon>
        <taxon>Klebsormidiophyceae</taxon>
        <taxon>Klebsormidiales</taxon>
        <taxon>Klebsormidiaceae</taxon>
        <taxon>Klebsormidium</taxon>
    </lineage>
</organism>
<keyword evidence="1" id="KW-0812">Transmembrane</keyword>
<gene>
    <name evidence="2" type="ORF">KFL_000050450</name>
</gene>
<protein>
    <submittedName>
        <fullName evidence="2">Uncharacterized protein</fullName>
    </submittedName>
</protein>
<keyword evidence="1" id="KW-0472">Membrane</keyword>
<dbReference type="AlphaFoldDB" id="A0A1Y1HPZ9"/>
<dbReference type="EMBL" id="DF236954">
    <property type="protein sequence ID" value="GAQ77908.1"/>
    <property type="molecule type" value="Genomic_DNA"/>
</dbReference>
<dbReference type="Proteomes" id="UP000054558">
    <property type="component" value="Unassembled WGS sequence"/>
</dbReference>
<sequence>MSRFPLAEYTCCLRVFQKKVAGPASKHSQGIPCGSRESSFIANGDFCSIFPSGGERGRPSVQFPQRKGNATTTKAGYFGEFVDDNEKQRKIQAKRRFLVQSSDHIDGESPLQELVSEARHQCNQAVVLPVKRRIERLGNWWNSTLLGRLGRVYNERRALSVKLYRRWPVLLLFVIFQGSMIGTELIFKYFKVGGLLRPLAVLAVSFFTGPPFIEAFLPGIIKKRDYDPPNPKEDAVFDDEPVPKWRPPEEVAAEEFLRPIEES</sequence>
<evidence type="ECO:0000313" key="3">
    <source>
        <dbReference type="Proteomes" id="UP000054558"/>
    </source>
</evidence>
<name>A0A1Y1HPZ9_KLENI</name>
<feature type="transmembrane region" description="Helical" evidence="1">
    <location>
        <begin position="167"/>
        <end position="187"/>
    </location>
</feature>
<keyword evidence="1" id="KW-1133">Transmembrane helix</keyword>
<accession>A0A1Y1HPZ9</accession>
<keyword evidence="3" id="KW-1185">Reference proteome</keyword>
<feature type="transmembrane region" description="Helical" evidence="1">
    <location>
        <begin position="199"/>
        <end position="217"/>
    </location>
</feature>
<proteinExistence type="predicted"/>
<evidence type="ECO:0000313" key="2">
    <source>
        <dbReference type="EMBL" id="GAQ77908.1"/>
    </source>
</evidence>